<feature type="transmembrane region" description="Helical" evidence="2">
    <location>
        <begin position="190"/>
        <end position="212"/>
    </location>
</feature>
<reference evidence="4 5" key="1">
    <citation type="submission" date="2018-06" db="EMBL/GenBank/DDBJ databases">
        <authorList>
            <consortium name="Pathogen Informatics"/>
            <person name="Doyle S."/>
        </authorList>
    </citation>
    <scope>NUCLEOTIDE SEQUENCE [LARGE SCALE GENOMIC DNA]</scope>
    <source>
        <strain evidence="4 5">NCTC10994</strain>
    </source>
</reference>
<accession>A0A2X4TMZ5</accession>
<feature type="transmembrane region" description="Helical" evidence="2">
    <location>
        <begin position="130"/>
        <end position="159"/>
    </location>
</feature>
<dbReference type="InterPro" id="IPR050882">
    <property type="entry name" value="Prepilin_peptidase/N-MTase"/>
</dbReference>
<sequence>MLPESAASAPDSGLSTGLVFLPGKPVVTPGGFRCVARRGTLVPVMTIVGGVVAGAAAGSAVYASAARSAGRVPAAGMCEIACAVIGAVATSAGTPLAVLAFAVLGWWSVGLATVDILVRRLPNVLTLGGGVAVLSVASITGHGSAALAGAALMTAPMLVVHLVSPRSLGAGDVKLAVALGGAAAVAGARAWLVAALLPSVLTVLAAAVLGVVHRRVPRPDPAPPGVPHGPSMCAAAMLGLCLES</sequence>
<evidence type="ECO:0000256" key="1">
    <source>
        <dbReference type="ARBA" id="ARBA00005801"/>
    </source>
</evidence>
<dbReference type="KEGG" id="rcr:NCTC10994_00670"/>
<evidence type="ECO:0000259" key="3">
    <source>
        <dbReference type="Pfam" id="PF01478"/>
    </source>
</evidence>
<keyword evidence="2" id="KW-0472">Membrane</keyword>
<dbReference type="AlphaFoldDB" id="A0A2X4TMZ5"/>
<dbReference type="Proteomes" id="UP000249091">
    <property type="component" value="Chromosome 1"/>
</dbReference>
<feature type="domain" description="Prepilin type IV endopeptidase peptidase" evidence="3">
    <location>
        <begin position="103"/>
        <end position="211"/>
    </location>
</feature>
<keyword evidence="2" id="KW-0812">Transmembrane</keyword>
<dbReference type="GO" id="GO:0006465">
    <property type="term" value="P:signal peptide processing"/>
    <property type="evidence" value="ECO:0007669"/>
    <property type="project" value="TreeGrafter"/>
</dbReference>
<organism evidence="4 5">
    <name type="scientific">Rhodococcus coprophilus</name>
    <dbReference type="NCBI Taxonomy" id="38310"/>
    <lineage>
        <taxon>Bacteria</taxon>
        <taxon>Bacillati</taxon>
        <taxon>Actinomycetota</taxon>
        <taxon>Actinomycetes</taxon>
        <taxon>Mycobacteriales</taxon>
        <taxon>Nocardiaceae</taxon>
        <taxon>Rhodococcus</taxon>
    </lineage>
</organism>
<dbReference type="GO" id="GO:0004190">
    <property type="term" value="F:aspartic-type endopeptidase activity"/>
    <property type="evidence" value="ECO:0007669"/>
    <property type="project" value="InterPro"/>
</dbReference>
<comment type="similarity">
    <text evidence="1">Belongs to the peptidase A24 family.</text>
</comment>
<evidence type="ECO:0000256" key="2">
    <source>
        <dbReference type="SAM" id="Phobius"/>
    </source>
</evidence>
<dbReference type="EMBL" id="LS483468">
    <property type="protein sequence ID" value="SQI28917.1"/>
    <property type="molecule type" value="Genomic_DNA"/>
</dbReference>
<dbReference type="InterPro" id="IPR000045">
    <property type="entry name" value="Prepilin_IV_endopep_pep"/>
</dbReference>
<dbReference type="PANTHER" id="PTHR30487:SF0">
    <property type="entry name" value="PREPILIN LEADER PEPTIDASE_N-METHYLTRANSFERASE-RELATED"/>
    <property type="match status" value="1"/>
</dbReference>
<dbReference type="PANTHER" id="PTHR30487">
    <property type="entry name" value="TYPE 4 PREPILIN-LIKE PROTEINS LEADER PEPTIDE-PROCESSING ENZYME"/>
    <property type="match status" value="1"/>
</dbReference>
<gene>
    <name evidence="4" type="ORF">NCTC10994_00670</name>
</gene>
<feature type="transmembrane region" description="Helical" evidence="2">
    <location>
        <begin position="41"/>
        <end position="65"/>
    </location>
</feature>
<keyword evidence="5" id="KW-1185">Reference proteome</keyword>
<evidence type="ECO:0000313" key="4">
    <source>
        <dbReference type="EMBL" id="SQI28917.1"/>
    </source>
</evidence>
<dbReference type="Pfam" id="PF01478">
    <property type="entry name" value="Peptidase_A24"/>
    <property type="match status" value="1"/>
</dbReference>
<proteinExistence type="inferred from homology"/>
<name>A0A2X4TMZ5_9NOCA</name>
<keyword evidence="2" id="KW-1133">Transmembrane helix</keyword>
<dbReference type="STRING" id="1219011.GCA_001895045_00390"/>
<evidence type="ECO:0000313" key="5">
    <source>
        <dbReference type="Proteomes" id="UP000249091"/>
    </source>
</evidence>
<protein>
    <submittedName>
        <fullName evidence="4">Prepilin peptidase</fullName>
    </submittedName>
</protein>
<dbReference type="GO" id="GO:0005886">
    <property type="term" value="C:plasma membrane"/>
    <property type="evidence" value="ECO:0007669"/>
    <property type="project" value="TreeGrafter"/>
</dbReference>